<sequence length="87" mass="10055">MSVWGQMNLQDASSPIMQNMVIFHEFAMVIVLLIIAKLLYIIWMMLMNKFTDVNLTSGNFVDLVWTIIPMLVLLLLAFPSLHLMKEI</sequence>
<feature type="transmembrane region" description="Helical" evidence="8">
    <location>
        <begin position="21"/>
        <end position="43"/>
    </location>
</feature>
<comment type="subcellular location">
    <subcellularLocation>
        <location evidence="1">Membrane</location>
        <topology evidence="1">Multi-pass membrane protein</topology>
    </subcellularLocation>
</comment>
<reference evidence="10" key="1">
    <citation type="journal article" date="2001" name="Syst. Biol.">
        <title>Phylogenetic relationships of fig wasps pollinating functionally dioecious Ficus based on mitochondrial DNA sequences and morphology.</title>
        <authorList>
            <person name="Weiblen G.D."/>
        </authorList>
    </citation>
    <scope>NUCLEOTIDE SEQUENCE</scope>
    <source>
        <strain evidence="10">GW840</strain>
    </source>
</reference>
<evidence type="ECO:0000313" key="10">
    <source>
        <dbReference type="EMBL" id="AAK00066.1"/>
    </source>
</evidence>
<name>Q9B971_9HYME</name>
<dbReference type="InterPro" id="IPR011759">
    <property type="entry name" value="Cyt_c_oxidase_su2_TM_dom"/>
</dbReference>
<protein>
    <recommendedName>
        <fullName evidence="3">Cytochrome c oxidase subunit 2</fullName>
    </recommendedName>
    <alternativeName>
        <fullName evidence="6">Cytochrome c oxidase polypeptide II</fullName>
    </alternativeName>
</protein>
<dbReference type="PROSITE" id="PS50999">
    <property type="entry name" value="COX2_TM"/>
    <property type="match status" value="1"/>
</dbReference>
<evidence type="ECO:0000256" key="1">
    <source>
        <dbReference type="ARBA" id="ARBA00004141"/>
    </source>
</evidence>
<dbReference type="AlphaFoldDB" id="Q9B971"/>
<dbReference type="EMBL" id="AF200377">
    <property type="protein sequence ID" value="AAK00066.1"/>
    <property type="molecule type" value="Genomic_DNA"/>
</dbReference>
<evidence type="ECO:0000256" key="6">
    <source>
        <dbReference type="ARBA" id="ARBA00031389"/>
    </source>
</evidence>
<dbReference type="Pfam" id="PF02790">
    <property type="entry name" value="COX2_TM"/>
    <property type="match status" value="1"/>
</dbReference>
<evidence type="ECO:0000256" key="4">
    <source>
        <dbReference type="ARBA" id="ARBA00022692"/>
    </source>
</evidence>
<evidence type="ECO:0000259" key="9">
    <source>
        <dbReference type="PROSITE" id="PS50999"/>
    </source>
</evidence>
<evidence type="ECO:0000256" key="7">
    <source>
        <dbReference type="ARBA" id="ARBA00049512"/>
    </source>
</evidence>
<evidence type="ECO:0000256" key="2">
    <source>
        <dbReference type="ARBA" id="ARBA00007866"/>
    </source>
</evidence>
<dbReference type="SUPFAM" id="SSF81464">
    <property type="entry name" value="Cytochrome c oxidase subunit II-like, transmembrane region"/>
    <property type="match status" value="1"/>
</dbReference>
<keyword evidence="10" id="KW-0496">Mitochondrion</keyword>
<feature type="domain" description="Cytochrome oxidase subunit II transmembrane region profile" evidence="9">
    <location>
        <begin position="1"/>
        <end position="87"/>
    </location>
</feature>
<comment type="similarity">
    <text evidence="2">Belongs to the cytochrome c oxidase subunit 2 family.</text>
</comment>
<organism evidence="10">
    <name type="scientific">Ceratosolen capensis</name>
    <dbReference type="NCBI Taxonomy" id="84511"/>
    <lineage>
        <taxon>Eukaryota</taxon>
        <taxon>Metazoa</taxon>
        <taxon>Ecdysozoa</taxon>
        <taxon>Arthropoda</taxon>
        <taxon>Hexapoda</taxon>
        <taxon>Insecta</taxon>
        <taxon>Pterygota</taxon>
        <taxon>Neoptera</taxon>
        <taxon>Endopterygota</taxon>
        <taxon>Hymenoptera</taxon>
        <taxon>Apocrita</taxon>
        <taxon>Proctotrupomorpha</taxon>
        <taxon>Chalcidoidea</taxon>
        <taxon>Agaonidae</taxon>
        <taxon>Agaoninae</taxon>
        <taxon>Ceratosolen</taxon>
    </lineage>
</organism>
<evidence type="ECO:0000256" key="3">
    <source>
        <dbReference type="ARBA" id="ARBA00015946"/>
    </source>
</evidence>
<dbReference type="PRINTS" id="PR01166">
    <property type="entry name" value="CYCOXIDASEII"/>
</dbReference>
<dbReference type="GO" id="GO:0022900">
    <property type="term" value="P:electron transport chain"/>
    <property type="evidence" value="ECO:0007669"/>
    <property type="project" value="InterPro"/>
</dbReference>
<dbReference type="GO" id="GO:0004129">
    <property type="term" value="F:cytochrome-c oxidase activity"/>
    <property type="evidence" value="ECO:0007669"/>
    <property type="project" value="UniProtKB-EC"/>
</dbReference>
<proteinExistence type="inferred from homology"/>
<evidence type="ECO:0000256" key="5">
    <source>
        <dbReference type="ARBA" id="ARBA00023136"/>
    </source>
</evidence>
<dbReference type="Gene3D" id="1.10.287.90">
    <property type="match status" value="1"/>
</dbReference>
<accession>Q9B971</accession>
<geneLocation type="mitochondrion" evidence="10"/>
<keyword evidence="4 8" id="KW-0812">Transmembrane</keyword>
<feature type="transmembrane region" description="Helical" evidence="8">
    <location>
        <begin position="63"/>
        <end position="84"/>
    </location>
</feature>
<evidence type="ECO:0000256" key="8">
    <source>
        <dbReference type="SAM" id="Phobius"/>
    </source>
</evidence>
<keyword evidence="8" id="KW-1133">Transmembrane helix</keyword>
<dbReference type="GO" id="GO:0016020">
    <property type="term" value="C:membrane"/>
    <property type="evidence" value="ECO:0007669"/>
    <property type="project" value="UniProtKB-SubCell"/>
</dbReference>
<keyword evidence="5 8" id="KW-0472">Membrane</keyword>
<dbReference type="InterPro" id="IPR036257">
    <property type="entry name" value="Cyt_c_oxidase_su2_TM_sf"/>
</dbReference>
<comment type="catalytic activity">
    <reaction evidence="7">
        <text>4 Fe(II)-[cytochrome c] + O2 + 8 H(+)(in) = 4 Fe(III)-[cytochrome c] + 2 H2O + 4 H(+)(out)</text>
        <dbReference type="Rhea" id="RHEA:11436"/>
        <dbReference type="Rhea" id="RHEA-COMP:10350"/>
        <dbReference type="Rhea" id="RHEA-COMP:14399"/>
        <dbReference type="ChEBI" id="CHEBI:15377"/>
        <dbReference type="ChEBI" id="CHEBI:15378"/>
        <dbReference type="ChEBI" id="CHEBI:15379"/>
        <dbReference type="ChEBI" id="CHEBI:29033"/>
        <dbReference type="ChEBI" id="CHEBI:29034"/>
        <dbReference type="EC" id="7.1.1.9"/>
    </reaction>
    <physiologicalReaction direction="left-to-right" evidence="7">
        <dbReference type="Rhea" id="RHEA:11437"/>
    </physiologicalReaction>
</comment>
<feature type="non-terminal residue" evidence="10">
    <location>
        <position position="87"/>
    </location>
</feature>